<name>A0A517L296_9PEZI</name>
<dbReference type="STRING" id="50376.A0A517L296"/>
<dbReference type="InterPro" id="IPR011333">
    <property type="entry name" value="SKP1/BTB/POZ_sf"/>
</dbReference>
<evidence type="ECO:0000256" key="1">
    <source>
        <dbReference type="SAM" id="MobiDB-lite"/>
    </source>
</evidence>
<dbReference type="Pfam" id="PF00651">
    <property type="entry name" value="BTB"/>
    <property type="match status" value="1"/>
</dbReference>
<evidence type="ECO:0000313" key="4">
    <source>
        <dbReference type="Proteomes" id="UP000316270"/>
    </source>
</evidence>
<dbReference type="Proteomes" id="UP000316270">
    <property type="component" value="Chromosome 3"/>
</dbReference>
<dbReference type="Gene3D" id="3.30.710.10">
    <property type="entry name" value="Potassium Channel Kv1.1, Chain A"/>
    <property type="match status" value="1"/>
</dbReference>
<dbReference type="SUPFAM" id="SSF54695">
    <property type="entry name" value="POZ domain"/>
    <property type="match status" value="1"/>
</dbReference>
<dbReference type="CDD" id="cd18186">
    <property type="entry name" value="BTB_POZ_ZBTB_KLHL-like"/>
    <property type="match status" value="1"/>
</dbReference>
<evidence type="ECO:0000313" key="3">
    <source>
        <dbReference type="EMBL" id="QDS69751.1"/>
    </source>
</evidence>
<dbReference type="OrthoDB" id="6359816at2759"/>
<sequence length="242" mass="27186">MVVREVLTVPRKSLMNKKYTDMYIRCKDGTHFEVHKAVVCSLCKFFENACKKEWEQKIVAENGTEMTLVNLADDEPFAVNAMIAFFYYHDYQSSRFSQNAPERLAAEWKASEARCHIKIYVLADKFGIEGLKGTALAKLMASLSSARPPDFHDVIRDVYNNTQDTDPIRTSISHYASRYASLEFAADDGKFDKLVVELPEFGRDLAKVLYVSTATNTPSSSSNAIRGLSTFTEPPSAHNANS</sequence>
<dbReference type="PANTHER" id="PTHR47843:SF5">
    <property type="entry name" value="BTB_POZ DOMAIN PROTEIN"/>
    <property type="match status" value="1"/>
</dbReference>
<organism evidence="3 4">
    <name type="scientific">Venturia effusa</name>
    <dbReference type="NCBI Taxonomy" id="50376"/>
    <lineage>
        <taxon>Eukaryota</taxon>
        <taxon>Fungi</taxon>
        <taxon>Dikarya</taxon>
        <taxon>Ascomycota</taxon>
        <taxon>Pezizomycotina</taxon>
        <taxon>Dothideomycetes</taxon>
        <taxon>Pleosporomycetidae</taxon>
        <taxon>Venturiales</taxon>
        <taxon>Venturiaceae</taxon>
        <taxon>Venturia</taxon>
    </lineage>
</organism>
<dbReference type="InterPro" id="IPR000210">
    <property type="entry name" value="BTB/POZ_dom"/>
</dbReference>
<dbReference type="PROSITE" id="PS50097">
    <property type="entry name" value="BTB"/>
    <property type="match status" value="1"/>
</dbReference>
<feature type="region of interest" description="Disordered" evidence="1">
    <location>
        <begin position="215"/>
        <end position="242"/>
    </location>
</feature>
<protein>
    <recommendedName>
        <fullName evidence="2">BTB domain-containing protein</fullName>
    </recommendedName>
</protein>
<proteinExistence type="predicted"/>
<dbReference type="PANTHER" id="PTHR47843">
    <property type="entry name" value="BTB DOMAIN-CONTAINING PROTEIN-RELATED"/>
    <property type="match status" value="1"/>
</dbReference>
<gene>
    <name evidence="3" type="ORF">FKW77_010140</name>
</gene>
<accession>A0A517L296</accession>
<dbReference type="EMBL" id="CP042187">
    <property type="protein sequence ID" value="QDS69751.1"/>
    <property type="molecule type" value="Genomic_DNA"/>
</dbReference>
<keyword evidence="4" id="KW-1185">Reference proteome</keyword>
<feature type="compositionally biased region" description="Polar residues" evidence="1">
    <location>
        <begin position="229"/>
        <end position="242"/>
    </location>
</feature>
<evidence type="ECO:0000259" key="2">
    <source>
        <dbReference type="PROSITE" id="PS50097"/>
    </source>
</evidence>
<dbReference type="AlphaFoldDB" id="A0A517L296"/>
<reference evidence="3 4" key="1">
    <citation type="submission" date="2019-07" db="EMBL/GenBank/DDBJ databases">
        <title>Finished genome of Venturia effusa.</title>
        <authorList>
            <person name="Young C.A."/>
            <person name="Cox M.P."/>
            <person name="Ganley A.R.D."/>
            <person name="David W.J."/>
        </authorList>
    </citation>
    <scope>NUCLEOTIDE SEQUENCE [LARGE SCALE GENOMIC DNA]</scope>
    <source>
        <strain evidence="4">albino</strain>
    </source>
</reference>
<feature type="compositionally biased region" description="Low complexity" evidence="1">
    <location>
        <begin position="215"/>
        <end position="224"/>
    </location>
</feature>
<feature type="domain" description="BTB" evidence="2">
    <location>
        <begin position="20"/>
        <end position="95"/>
    </location>
</feature>